<dbReference type="InterPro" id="IPR058245">
    <property type="entry name" value="NreC/VraR/RcsB-like_REC"/>
</dbReference>
<dbReference type="Pfam" id="PF00072">
    <property type="entry name" value="Response_reg"/>
    <property type="match status" value="1"/>
</dbReference>
<keyword evidence="4" id="KW-0804">Transcription</keyword>
<protein>
    <submittedName>
        <fullName evidence="8">Two component transcriptional regulator, LuxR family</fullName>
    </submittedName>
</protein>
<keyword evidence="3" id="KW-0238">DNA-binding</keyword>
<feature type="domain" description="HTH luxR-type" evidence="6">
    <location>
        <begin position="153"/>
        <end position="218"/>
    </location>
</feature>
<dbReference type="EMBL" id="CP001013">
    <property type="protein sequence ID" value="ACB33173.1"/>
    <property type="molecule type" value="Genomic_DNA"/>
</dbReference>
<dbReference type="InterPro" id="IPR016032">
    <property type="entry name" value="Sig_transdc_resp-reg_C-effctor"/>
</dbReference>
<evidence type="ECO:0000313" key="8">
    <source>
        <dbReference type="EMBL" id="ACB33173.1"/>
    </source>
</evidence>
<evidence type="ECO:0000259" key="7">
    <source>
        <dbReference type="PROSITE" id="PS50110"/>
    </source>
</evidence>
<keyword evidence="2" id="KW-0805">Transcription regulation</keyword>
<sequence length="235" mass="25583">MTTQASPNPLHDLHILIVDDHVIVREGLQRILEATGAGWVVAEASSGFQALEVMRHQPIDLAIVDLSMPGMNGLDLIKRIRTEFPRVRVLVLSMHAEEQYAMRAFKAGANGYVTKDGASAELVNAVRKVATGGAYVTASLAERVVLQLNGATTAPGHAQLSDRELEVLRRIVAGERITDIAEALHLSVKTVSTHKSRIQEKLQLPTMAALIRYGMAHGLAQRDDEPGLDLAEHRP</sequence>
<dbReference type="RefSeq" id="WP_012345935.1">
    <property type="nucleotide sequence ID" value="NC_010524.1"/>
</dbReference>
<dbReference type="Pfam" id="PF00196">
    <property type="entry name" value="GerE"/>
    <property type="match status" value="1"/>
</dbReference>
<dbReference type="SUPFAM" id="SSF46894">
    <property type="entry name" value="C-terminal effector domain of the bipartite response regulators"/>
    <property type="match status" value="1"/>
</dbReference>
<dbReference type="GO" id="GO:0000160">
    <property type="term" value="P:phosphorelay signal transduction system"/>
    <property type="evidence" value="ECO:0007669"/>
    <property type="project" value="InterPro"/>
</dbReference>
<accession>B1Y1Z3</accession>
<evidence type="ECO:0000256" key="3">
    <source>
        <dbReference type="ARBA" id="ARBA00023125"/>
    </source>
</evidence>
<dbReference type="PANTHER" id="PTHR43214:SF41">
    <property type="entry name" value="NITRATE_NITRITE RESPONSE REGULATOR PROTEIN NARP"/>
    <property type="match status" value="1"/>
</dbReference>
<dbReference type="InterPro" id="IPR039420">
    <property type="entry name" value="WalR-like"/>
</dbReference>
<dbReference type="Gene3D" id="3.40.50.2300">
    <property type="match status" value="1"/>
</dbReference>
<keyword evidence="1 5" id="KW-0597">Phosphoprotein</keyword>
<dbReference type="OrthoDB" id="9816469at2"/>
<reference evidence="8 9" key="1">
    <citation type="submission" date="2008-03" db="EMBL/GenBank/DDBJ databases">
        <title>Complete sequence of Leptothrix cholodnii SP-6.</title>
        <authorList>
            <consortium name="US DOE Joint Genome Institute"/>
            <person name="Copeland A."/>
            <person name="Lucas S."/>
            <person name="Lapidus A."/>
            <person name="Glavina del Rio T."/>
            <person name="Dalin E."/>
            <person name="Tice H."/>
            <person name="Bruce D."/>
            <person name="Goodwin L."/>
            <person name="Pitluck S."/>
            <person name="Chertkov O."/>
            <person name="Brettin T."/>
            <person name="Detter J.C."/>
            <person name="Han C."/>
            <person name="Kuske C.R."/>
            <person name="Schmutz J."/>
            <person name="Larimer F."/>
            <person name="Land M."/>
            <person name="Hauser L."/>
            <person name="Kyrpides N."/>
            <person name="Lykidis A."/>
            <person name="Emerson D."/>
            <person name="Richardson P."/>
        </authorList>
    </citation>
    <scope>NUCLEOTIDE SEQUENCE [LARGE SCALE GENOMIC DNA]</scope>
    <source>
        <strain evidence="9">ATCC 51168 / LMG 8142 / SP-6</strain>
    </source>
</reference>
<dbReference type="SMART" id="SM00421">
    <property type="entry name" value="HTH_LUXR"/>
    <property type="match status" value="1"/>
</dbReference>
<evidence type="ECO:0000256" key="4">
    <source>
        <dbReference type="ARBA" id="ARBA00023163"/>
    </source>
</evidence>
<dbReference type="KEGG" id="lch:Lcho_0901"/>
<dbReference type="HOGENOM" id="CLU_000445_90_1_4"/>
<feature type="domain" description="Response regulatory" evidence="7">
    <location>
        <begin position="14"/>
        <end position="130"/>
    </location>
</feature>
<dbReference type="GO" id="GO:0006355">
    <property type="term" value="P:regulation of DNA-templated transcription"/>
    <property type="evidence" value="ECO:0007669"/>
    <property type="project" value="InterPro"/>
</dbReference>
<dbReference type="AlphaFoldDB" id="B1Y1Z3"/>
<dbReference type="InterPro" id="IPR001789">
    <property type="entry name" value="Sig_transdc_resp-reg_receiver"/>
</dbReference>
<evidence type="ECO:0000256" key="1">
    <source>
        <dbReference type="ARBA" id="ARBA00022553"/>
    </source>
</evidence>
<organism evidence="8 9">
    <name type="scientific">Leptothrix cholodnii (strain ATCC 51168 / LMG 8142 / SP-6)</name>
    <name type="common">Leptothrix discophora (strain SP-6)</name>
    <dbReference type="NCBI Taxonomy" id="395495"/>
    <lineage>
        <taxon>Bacteria</taxon>
        <taxon>Pseudomonadati</taxon>
        <taxon>Pseudomonadota</taxon>
        <taxon>Betaproteobacteria</taxon>
        <taxon>Burkholderiales</taxon>
        <taxon>Sphaerotilaceae</taxon>
        <taxon>Leptothrix</taxon>
    </lineage>
</organism>
<dbReference type="PRINTS" id="PR00038">
    <property type="entry name" value="HTHLUXR"/>
</dbReference>
<name>B1Y1Z3_LEPCP</name>
<dbReference type="Proteomes" id="UP000001693">
    <property type="component" value="Chromosome"/>
</dbReference>
<dbReference type="STRING" id="395495.Lcho_0901"/>
<evidence type="ECO:0000313" key="9">
    <source>
        <dbReference type="Proteomes" id="UP000001693"/>
    </source>
</evidence>
<proteinExistence type="predicted"/>
<evidence type="ECO:0000256" key="2">
    <source>
        <dbReference type="ARBA" id="ARBA00023015"/>
    </source>
</evidence>
<keyword evidence="9" id="KW-1185">Reference proteome</keyword>
<dbReference type="SMART" id="SM00448">
    <property type="entry name" value="REC"/>
    <property type="match status" value="1"/>
</dbReference>
<dbReference type="CDD" id="cd06170">
    <property type="entry name" value="LuxR_C_like"/>
    <property type="match status" value="1"/>
</dbReference>
<evidence type="ECO:0000259" key="6">
    <source>
        <dbReference type="PROSITE" id="PS50043"/>
    </source>
</evidence>
<dbReference type="CDD" id="cd17535">
    <property type="entry name" value="REC_NarL-like"/>
    <property type="match status" value="1"/>
</dbReference>
<evidence type="ECO:0000256" key="5">
    <source>
        <dbReference type="PROSITE-ProRule" id="PRU00169"/>
    </source>
</evidence>
<dbReference type="eggNOG" id="COG2197">
    <property type="taxonomic scope" value="Bacteria"/>
</dbReference>
<dbReference type="PANTHER" id="PTHR43214">
    <property type="entry name" value="TWO-COMPONENT RESPONSE REGULATOR"/>
    <property type="match status" value="1"/>
</dbReference>
<dbReference type="GO" id="GO:0003677">
    <property type="term" value="F:DNA binding"/>
    <property type="evidence" value="ECO:0007669"/>
    <property type="project" value="UniProtKB-KW"/>
</dbReference>
<dbReference type="SUPFAM" id="SSF52172">
    <property type="entry name" value="CheY-like"/>
    <property type="match status" value="1"/>
</dbReference>
<dbReference type="PROSITE" id="PS50043">
    <property type="entry name" value="HTH_LUXR_2"/>
    <property type="match status" value="1"/>
</dbReference>
<dbReference type="PROSITE" id="PS50110">
    <property type="entry name" value="RESPONSE_REGULATORY"/>
    <property type="match status" value="1"/>
</dbReference>
<dbReference type="InterPro" id="IPR011006">
    <property type="entry name" value="CheY-like_superfamily"/>
</dbReference>
<feature type="modified residue" description="4-aspartylphosphate" evidence="5">
    <location>
        <position position="65"/>
    </location>
</feature>
<dbReference type="InterPro" id="IPR000792">
    <property type="entry name" value="Tscrpt_reg_LuxR_C"/>
</dbReference>
<gene>
    <name evidence="8" type="ordered locus">Lcho_0901</name>
</gene>